<comment type="caution">
    <text evidence="1">The sequence shown here is derived from an EMBL/GenBank/DDBJ whole genome shotgun (WGS) entry which is preliminary data.</text>
</comment>
<reference evidence="1 2" key="1">
    <citation type="journal article" date="2019" name="Nat. Microbiol.">
        <title>Mediterranean grassland soil C-N compound turnover is dependent on rainfall and depth, and is mediated by genomically divergent microorganisms.</title>
        <authorList>
            <person name="Diamond S."/>
            <person name="Andeer P.F."/>
            <person name="Li Z."/>
            <person name="Crits-Christoph A."/>
            <person name="Burstein D."/>
            <person name="Anantharaman K."/>
            <person name="Lane K.R."/>
            <person name="Thomas B.C."/>
            <person name="Pan C."/>
            <person name="Northen T.R."/>
            <person name="Banfield J.F."/>
        </authorList>
    </citation>
    <scope>NUCLEOTIDE SEQUENCE [LARGE SCALE GENOMIC DNA]</scope>
    <source>
        <strain evidence="1">NP_8</strain>
    </source>
</reference>
<name>A0A537IGC8_9BACT</name>
<dbReference type="SUPFAM" id="SSF53756">
    <property type="entry name" value="UDP-Glycosyltransferase/glycogen phosphorylase"/>
    <property type="match status" value="1"/>
</dbReference>
<dbReference type="Pfam" id="PF02684">
    <property type="entry name" value="LpxB"/>
    <property type="match status" value="1"/>
</dbReference>
<dbReference type="GO" id="GO:0009245">
    <property type="term" value="P:lipid A biosynthetic process"/>
    <property type="evidence" value="ECO:0007669"/>
    <property type="project" value="InterPro"/>
</dbReference>
<dbReference type="GO" id="GO:0016020">
    <property type="term" value="C:membrane"/>
    <property type="evidence" value="ECO:0007669"/>
    <property type="project" value="GOC"/>
</dbReference>
<dbReference type="GO" id="GO:0005543">
    <property type="term" value="F:phospholipid binding"/>
    <property type="evidence" value="ECO:0007669"/>
    <property type="project" value="TreeGrafter"/>
</dbReference>
<organism evidence="1 2">
    <name type="scientific">Candidatus Segetimicrobium genomatis</name>
    <dbReference type="NCBI Taxonomy" id="2569760"/>
    <lineage>
        <taxon>Bacteria</taxon>
        <taxon>Bacillati</taxon>
        <taxon>Candidatus Sysuimicrobiota</taxon>
        <taxon>Candidatus Sysuimicrobiia</taxon>
        <taxon>Candidatus Sysuimicrobiales</taxon>
        <taxon>Candidatus Segetimicrobiaceae</taxon>
        <taxon>Candidatus Segetimicrobium</taxon>
    </lineage>
</organism>
<evidence type="ECO:0000313" key="1">
    <source>
        <dbReference type="EMBL" id="TMI70295.1"/>
    </source>
</evidence>
<dbReference type="PANTHER" id="PTHR30372:SF6">
    <property type="entry name" value="LIPID-A-DISACCHARIDE SYNTHASE"/>
    <property type="match status" value="1"/>
</dbReference>
<dbReference type="PANTHER" id="PTHR30372">
    <property type="entry name" value="LIPID-A-DISACCHARIDE SYNTHASE"/>
    <property type="match status" value="1"/>
</dbReference>
<dbReference type="AlphaFoldDB" id="A0A537IGC8"/>
<dbReference type="EMBL" id="VBAP01000154">
    <property type="protein sequence ID" value="TMI70295.1"/>
    <property type="molecule type" value="Genomic_DNA"/>
</dbReference>
<protein>
    <submittedName>
        <fullName evidence="1">Uncharacterized protein</fullName>
    </submittedName>
</protein>
<evidence type="ECO:0000313" key="2">
    <source>
        <dbReference type="Proteomes" id="UP000318834"/>
    </source>
</evidence>
<dbReference type="InterPro" id="IPR003835">
    <property type="entry name" value="Glyco_trans_19"/>
</dbReference>
<accession>A0A537IGC8</accession>
<dbReference type="GO" id="GO:0008915">
    <property type="term" value="F:lipid-A-disaccharide synthase activity"/>
    <property type="evidence" value="ECO:0007669"/>
    <property type="project" value="InterPro"/>
</dbReference>
<sequence>MIDDITNSKHLDQSNYVLGRDGQGAREHEDHHPCRYCEPEHPHLPTSAAETIIEGRAIRHIRTRNPGGSAVSVDLVLAGNGPGELTGWVRPVARSARDIGPADLRLTLVLSPTQFAGGREVDVVKSWGLFDRILTPAEGIRLALGRLRLEAGPRGSVLHLGGDLWFSAWIARRLRIPACAFAETLLVARRHGAFAEIFAASEDLAKQLGTRGVPQKKIVVTGDPRVDAVLRATRESPAPLNRPPRPIPVVSLLPGSRDRYVRALLPYLLRVADALRASRPRVTFQIIAAEFLSPGLLASMRALASARWPALNAVWVTSDPWTALARSDLALTFPGTSTVELAMLGVPFAAIVPLEFVDRVPAEGVVEWIGRIPGIGRMVKRVAAWRYFARPRLMALPNIRAGRAIAPEWIGRWTPTELANRVSDLLDDETRRKAMRTELRSLYSSSSGAATRIAERALTLAATQPENP</sequence>
<dbReference type="Proteomes" id="UP000318834">
    <property type="component" value="Unassembled WGS sequence"/>
</dbReference>
<gene>
    <name evidence="1" type="ORF">E6H05_13830</name>
</gene>
<proteinExistence type="predicted"/>